<gene>
    <name evidence="1" type="ordered locus">midi_00941</name>
</gene>
<evidence type="ECO:0000313" key="1">
    <source>
        <dbReference type="EMBL" id="AEI89222.1"/>
    </source>
</evidence>
<proteinExistence type="predicted"/>
<sequence>MVIRILVVVNVDSNTVSVLLNTLAPVTTTTERATATIPTITTTSSLCTSIIRSAIPYFWRPSAYWNY</sequence>
<reference evidence="1 2" key="1">
    <citation type="journal article" date="2011" name="Mol. Biol. Evol.">
        <title>Phylogenomic evidence for the presence of a flagellum and cbb3 oxidase in the free-living mitochondrial ancestor.</title>
        <authorList>
            <person name="Sassera D."/>
            <person name="Lo N."/>
            <person name="Epis S."/>
            <person name="D'Auria G."/>
            <person name="Montagna M."/>
            <person name="Comandatore F."/>
            <person name="Horner D."/>
            <person name="Pereto J."/>
            <person name="Luciano A.M."/>
            <person name="Franciosi F."/>
            <person name="Ferri E."/>
            <person name="Crotti E."/>
            <person name="Bazzocchi C."/>
            <person name="Daffonchio D."/>
            <person name="Sacchi L."/>
            <person name="Moya A."/>
            <person name="Latorre A."/>
            <person name="Bandi C."/>
        </authorList>
    </citation>
    <scope>NUCLEOTIDE SEQUENCE [LARGE SCALE GENOMIC DNA]</scope>
    <source>
        <strain evidence="1 2">IricVA</strain>
    </source>
</reference>
<organism evidence="1 2">
    <name type="scientific">Midichloria mitochondrii (strain IricVA)</name>
    <dbReference type="NCBI Taxonomy" id="696127"/>
    <lineage>
        <taxon>Bacteria</taxon>
        <taxon>Pseudomonadati</taxon>
        <taxon>Pseudomonadota</taxon>
        <taxon>Alphaproteobacteria</taxon>
        <taxon>Rickettsiales</taxon>
        <taxon>Candidatus Midichloriaceae</taxon>
        <taxon>Candidatus Midichloria</taxon>
    </lineage>
</organism>
<dbReference type="Proteomes" id="UP000006639">
    <property type="component" value="Chromosome"/>
</dbReference>
<dbReference type="AlphaFoldDB" id="F7XX23"/>
<dbReference type="HOGENOM" id="CLU_2807695_0_0_5"/>
<evidence type="ECO:0000313" key="2">
    <source>
        <dbReference type="Proteomes" id="UP000006639"/>
    </source>
</evidence>
<protein>
    <submittedName>
        <fullName evidence="1">Uncharacterized protein</fullName>
    </submittedName>
</protein>
<accession>F7XX23</accession>
<keyword evidence="2" id="KW-1185">Reference proteome</keyword>
<name>F7XX23_MIDMI</name>
<dbReference type="EMBL" id="CP002130">
    <property type="protein sequence ID" value="AEI89222.1"/>
    <property type="molecule type" value="Genomic_DNA"/>
</dbReference>
<dbReference type="KEGG" id="mmn:midi_00941"/>